<sequence length="136" mass="15291">MEKCALLFQFEEQKAQRLKKTLSRLGIAVRQVEPEEYSTPLGILAGLPGGILFMDKSGAAGKIQEVEPDQEMLVFSGITRQELDRALDAMRRTGLAGIALKAMLTETNCFWNAKQLTRELKREREAMCRQMGITND</sequence>
<comment type="caution">
    <text evidence="1">The sequence shown here is derived from an EMBL/GenBank/DDBJ whole genome shotgun (WGS) entry which is preliminary data.</text>
</comment>
<dbReference type="Pfam" id="PF12646">
    <property type="entry name" value="DUF3783"/>
    <property type="match status" value="1"/>
</dbReference>
<reference evidence="1" key="1">
    <citation type="journal article" date="2021" name="PeerJ">
        <title>Extensive microbial diversity within the chicken gut microbiome revealed by metagenomics and culture.</title>
        <authorList>
            <person name="Gilroy R."/>
            <person name="Ravi A."/>
            <person name="Getino M."/>
            <person name="Pursley I."/>
            <person name="Horton D.L."/>
            <person name="Alikhan N.F."/>
            <person name="Baker D."/>
            <person name="Gharbi K."/>
            <person name="Hall N."/>
            <person name="Watson M."/>
            <person name="Adriaenssens E.M."/>
            <person name="Foster-Nyarko E."/>
            <person name="Jarju S."/>
            <person name="Secka A."/>
            <person name="Antonio M."/>
            <person name="Oren A."/>
            <person name="Chaudhuri R.R."/>
            <person name="La Ragione R."/>
            <person name="Hildebrand F."/>
            <person name="Pallen M.J."/>
        </authorList>
    </citation>
    <scope>NUCLEOTIDE SEQUENCE</scope>
    <source>
        <strain evidence="1">CHK179-7159</strain>
    </source>
</reference>
<reference evidence="1" key="2">
    <citation type="submission" date="2021-04" db="EMBL/GenBank/DDBJ databases">
        <authorList>
            <person name="Gilroy R."/>
        </authorList>
    </citation>
    <scope>NUCLEOTIDE SEQUENCE</scope>
    <source>
        <strain evidence="1">CHK179-7159</strain>
    </source>
</reference>
<evidence type="ECO:0000313" key="1">
    <source>
        <dbReference type="EMBL" id="HJA93039.1"/>
    </source>
</evidence>
<protein>
    <submittedName>
        <fullName evidence="1">DUF3783 domain-containing protein</fullName>
    </submittedName>
</protein>
<proteinExistence type="predicted"/>
<accession>A0A9D2I719</accession>
<organism evidence="1 2">
    <name type="scientific">Candidatus Eisenbergiella merdipullorum</name>
    <dbReference type="NCBI Taxonomy" id="2838553"/>
    <lineage>
        <taxon>Bacteria</taxon>
        <taxon>Bacillati</taxon>
        <taxon>Bacillota</taxon>
        <taxon>Clostridia</taxon>
        <taxon>Lachnospirales</taxon>
        <taxon>Lachnospiraceae</taxon>
        <taxon>Eisenbergiella</taxon>
    </lineage>
</organism>
<gene>
    <name evidence="1" type="ORF">H9717_07975</name>
</gene>
<dbReference type="InterPro" id="IPR016621">
    <property type="entry name" value="UCP014543"/>
</dbReference>
<name>A0A9D2I719_9FIRM</name>
<dbReference type="Proteomes" id="UP000886858">
    <property type="component" value="Unassembled WGS sequence"/>
</dbReference>
<dbReference type="AlphaFoldDB" id="A0A9D2I719"/>
<evidence type="ECO:0000313" key="2">
    <source>
        <dbReference type="Proteomes" id="UP000886858"/>
    </source>
</evidence>
<dbReference type="EMBL" id="DWYY01000084">
    <property type="protein sequence ID" value="HJA93039.1"/>
    <property type="molecule type" value="Genomic_DNA"/>
</dbReference>